<dbReference type="AlphaFoldDB" id="A0A811RVC1"/>
<dbReference type="EMBL" id="CAJGYO010000017">
    <property type="protein sequence ID" value="CAD6333855.1"/>
    <property type="molecule type" value="Genomic_DNA"/>
</dbReference>
<organism evidence="3 4">
    <name type="scientific">Miscanthus lutarioriparius</name>
    <dbReference type="NCBI Taxonomy" id="422564"/>
    <lineage>
        <taxon>Eukaryota</taxon>
        <taxon>Viridiplantae</taxon>
        <taxon>Streptophyta</taxon>
        <taxon>Embryophyta</taxon>
        <taxon>Tracheophyta</taxon>
        <taxon>Spermatophyta</taxon>
        <taxon>Magnoliopsida</taxon>
        <taxon>Liliopsida</taxon>
        <taxon>Poales</taxon>
        <taxon>Poaceae</taxon>
        <taxon>PACMAD clade</taxon>
        <taxon>Panicoideae</taxon>
        <taxon>Andropogonodae</taxon>
        <taxon>Andropogoneae</taxon>
        <taxon>Saccharinae</taxon>
        <taxon>Miscanthus</taxon>
    </lineage>
</organism>
<comment type="similarity">
    <text evidence="1">Belongs to the IUNH family.</text>
</comment>
<evidence type="ECO:0000313" key="4">
    <source>
        <dbReference type="Proteomes" id="UP000604825"/>
    </source>
</evidence>
<dbReference type="PANTHER" id="PTHR46692:SF5">
    <property type="entry name" value="OS05G0406100 PROTEIN"/>
    <property type="match status" value="1"/>
</dbReference>
<keyword evidence="4" id="KW-1185">Reference proteome</keyword>
<dbReference type="Gene3D" id="3.90.245.10">
    <property type="entry name" value="Ribonucleoside hydrolase-like"/>
    <property type="match status" value="2"/>
</dbReference>
<feature type="domain" description="Inosine/uridine-preferring nucleoside hydrolase" evidence="2">
    <location>
        <begin position="43"/>
        <end position="361"/>
    </location>
</feature>
<proteinExistence type="inferred from homology"/>
<dbReference type="InterPro" id="IPR036452">
    <property type="entry name" value="Ribo_hydro-like"/>
</dbReference>
<evidence type="ECO:0000259" key="2">
    <source>
        <dbReference type="Pfam" id="PF01156"/>
    </source>
</evidence>
<dbReference type="Proteomes" id="UP000604825">
    <property type="component" value="Unassembled WGS sequence"/>
</dbReference>
<dbReference type="InterPro" id="IPR001910">
    <property type="entry name" value="Inosine/uridine_hydrolase_dom"/>
</dbReference>
<reference evidence="3" key="1">
    <citation type="submission" date="2020-10" db="EMBL/GenBank/DDBJ databases">
        <authorList>
            <person name="Han B."/>
            <person name="Lu T."/>
            <person name="Zhao Q."/>
            <person name="Huang X."/>
            <person name="Zhao Y."/>
        </authorList>
    </citation>
    <scope>NUCLEOTIDE SEQUENCE</scope>
</reference>
<dbReference type="SUPFAM" id="SSF53590">
    <property type="entry name" value="Nucleoside hydrolase"/>
    <property type="match status" value="2"/>
</dbReference>
<dbReference type="OrthoDB" id="5783963at2759"/>
<dbReference type="GO" id="GO:0016799">
    <property type="term" value="F:hydrolase activity, hydrolyzing N-glycosyl compounds"/>
    <property type="evidence" value="ECO:0007669"/>
    <property type="project" value="InterPro"/>
</dbReference>
<gene>
    <name evidence="3" type="ORF">NCGR_LOCUS57953</name>
</gene>
<feature type="domain" description="Inosine/uridine-preferring nucleoside hydrolase" evidence="2">
    <location>
        <begin position="493"/>
        <end position="809"/>
    </location>
</feature>
<accession>A0A811RVC1</accession>
<evidence type="ECO:0000256" key="1">
    <source>
        <dbReference type="ARBA" id="ARBA00009176"/>
    </source>
</evidence>
<protein>
    <recommendedName>
        <fullName evidence="2">Inosine/uridine-preferring nucleoside hydrolase domain-containing protein</fullName>
    </recommendedName>
</protein>
<name>A0A811RVC1_9POAL</name>
<dbReference type="PANTHER" id="PTHR46692">
    <property type="entry name" value="INOSINE-URIDINE PREFERRING NUCLEOSIDE HYDROLASE FAMILY PROTEIN"/>
    <property type="match status" value="1"/>
</dbReference>
<sequence>MATAPGKGSSRSAQARAVAAVAMAVLFLTVSAAGATSAAPRRILVDTDMDTDDLLALLYLLKQNRSEFDVKAITISANAWTDAGHAVNHLYDILYMMGRDDIPVGVGGDGGISYAGDVQRNVGGYLPLIDQGMSTAGGCRYRQAIPLPGRLDVDTNFGVRKGFLPQGSRGYRPLRQPTAQRVMAEALSAGPTSVLLLGTHTNLALLLMSRPHLRRNVERVYVSGGAVRVAGNLFTATAANPVAEFNVFSDPFATYRVFHSGVPVTMIPLDATNTIPVTQEFYSEFQRRQSTYEAQYCFLSLDGTLARQRSRSGSHDNTGFYLWDPFAAGVALSSMRHGETGSSNNEFAELEYMNITVVTSNKPYGVRDGSNPFFDGRTTPKFGLQEGGVHSGHVETRIRDPFCLVPGSNRGRCQDGYTKEVSGPEAVQVLVATSAKQNTNKNSPLDKEFLERFLEVLNLPKNTGRFNISTQFPYYREVLYKPDFMNVTRSKPVIFDMDMSPGDFVSLIYLLKEPRHEIDLKAVLINGNGWADSASIDIVYDVLHMMGRDDIPVGLGNTTALGSPTLGCNNSYAIPLGSGGFVDSDTLYGLARSLPRSPRRFTSDDLDHPERRHPHAFDVWQATCQLEDQLNFTNLAGQKITVIERVYVVGGLLRDGSDEKGNVFTVPSNRYAEFNLFLDPLAAKTVLESSLNITLIPLTVQRKVASFEGVLGALKQHTQHTPESKLVHRLLLLLQQLQRKQKFYHHMDIFLGEVLGAVYMVQGSDLEPSVKVKPICIVADTTESTNGQILVKKSAKPVNVLYSLNTTAYHNHLANSLTNDKQSAVVGSFEEQKAIWSRPQKTFRGGHNKG</sequence>
<dbReference type="Pfam" id="PF01156">
    <property type="entry name" value="IU_nuc_hydro"/>
    <property type="match status" value="2"/>
</dbReference>
<evidence type="ECO:0000313" key="3">
    <source>
        <dbReference type="EMBL" id="CAD6333855.1"/>
    </source>
</evidence>
<comment type="caution">
    <text evidence="3">The sequence shown here is derived from an EMBL/GenBank/DDBJ whole genome shotgun (WGS) entry which is preliminary data.</text>
</comment>